<evidence type="ECO:0000313" key="1">
    <source>
        <dbReference type="EMBL" id="KAL3528894.1"/>
    </source>
</evidence>
<keyword evidence="2" id="KW-1185">Reference proteome</keyword>
<organism evidence="1 2">
    <name type="scientific">Cinchona calisaya</name>
    <dbReference type="NCBI Taxonomy" id="153742"/>
    <lineage>
        <taxon>Eukaryota</taxon>
        <taxon>Viridiplantae</taxon>
        <taxon>Streptophyta</taxon>
        <taxon>Embryophyta</taxon>
        <taxon>Tracheophyta</taxon>
        <taxon>Spermatophyta</taxon>
        <taxon>Magnoliopsida</taxon>
        <taxon>eudicotyledons</taxon>
        <taxon>Gunneridae</taxon>
        <taxon>Pentapetalae</taxon>
        <taxon>asterids</taxon>
        <taxon>lamiids</taxon>
        <taxon>Gentianales</taxon>
        <taxon>Rubiaceae</taxon>
        <taxon>Cinchonoideae</taxon>
        <taxon>Cinchoneae</taxon>
        <taxon>Cinchona</taxon>
    </lineage>
</organism>
<evidence type="ECO:0000313" key="2">
    <source>
        <dbReference type="Proteomes" id="UP001630127"/>
    </source>
</evidence>
<dbReference type="Proteomes" id="UP001630127">
    <property type="component" value="Unassembled WGS sequence"/>
</dbReference>
<gene>
    <name evidence="1" type="ORF">ACH5RR_008216</name>
</gene>
<dbReference type="EMBL" id="JBJUIK010000004">
    <property type="protein sequence ID" value="KAL3528894.1"/>
    <property type="molecule type" value="Genomic_DNA"/>
</dbReference>
<reference evidence="1 2" key="1">
    <citation type="submission" date="2024-11" db="EMBL/GenBank/DDBJ databases">
        <title>A near-complete genome assembly of Cinchona calisaya.</title>
        <authorList>
            <person name="Lian D.C."/>
            <person name="Zhao X.W."/>
            <person name="Wei L."/>
        </authorList>
    </citation>
    <scope>NUCLEOTIDE SEQUENCE [LARGE SCALE GENOMIC DNA]</scope>
    <source>
        <tissue evidence="1">Nenye</tissue>
    </source>
</reference>
<name>A0ABD3AB55_9GENT</name>
<dbReference type="AlphaFoldDB" id="A0ABD3AB55"/>
<protein>
    <submittedName>
        <fullName evidence="1">Uncharacterized protein</fullName>
    </submittedName>
</protein>
<sequence length="159" mass="17669">MGGRAVVVIKEVGGGIRWSVNRGDNEDDEFGVVFTFFKSPLATVGAISCSIRSIYLWMTLGLEELCKMLMTTDDEGIEHILQNPDPTISKGYFGKEGDKAFSLQLISSLQCSLSLDLYVLDFEPVTDNPRSKYAYFRKIVAVHGNRASSIQPRRSILLV</sequence>
<accession>A0ABD3AB55</accession>
<proteinExistence type="predicted"/>
<comment type="caution">
    <text evidence="1">The sequence shown here is derived from an EMBL/GenBank/DDBJ whole genome shotgun (WGS) entry which is preliminary data.</text>
</comment>